<dbReference type="AlphaFoldDB" id="G6AVG7"/>
<evidence type="ECO:0000313" key="2">
    <source>
        <dbReference type="Proteomes" id="UP000004407"/>
    </source>
</evidence>
<name>G6AVG7_9BACT</name>
<dbReference type="Proteomes" id="UP000004407">
    <property type="component" value="Unassembled WGS sequence"/>
</dbReference>
<organism evidence="1 2">
    <name type="scientific">Leyella stercorea DSM 18206</name>
    <dbReference type="NCBI Taxonomy" id="1002367"/>
    <lineage>
        <taxon>Bacteria</taxon>
        <taxon>Pseudomonadati</taxon>
        <taxon>Bacteroidota</taxon>
        <taxon>Bacteroidia</taxon>
        <taxon>Bacteroidales</taxon>
        <taxon>Prevotellaceae</taxon>
        <taxon>Leyella</taxon>
    </lineage>
</organism>
<dbReference type="EMBL" id="AFZZ01000056">
    <property type="protein sequence ID" value="EHJ41594.1"/>
    <property type="molecule type" value="Genomic_DNA"/>
</dbReference>
<gene>
    <name evidence="1" type="ORF">HMPREF0673_00602</name>
</gene>
<reference evidence="1 2" key="1">
    <citation type="submission" date="2011-08" db="EMBL/GenBank/DDBJ databases">
        <authorList>
            <person name="Weinstock G."/>
            <person name="Sodergren E."/>
            <person name="Clifton S."/>
            <person name="Fulton L."/>
            <person name="Fulton B."/>
            <person name="Courtney L."/>
            <person name="Fronick C."/>
            <person name="Harrison M."/>
            <person name="Strong C."/>
            <person name="Farmer C."/>
            <person name="Delahaunty K."/>
            <person name="Markovic C."/>
            <person name="Hall O."/>
            <person name="Minx P."/>
            <person name="Tomlinson C."/>
            <person name="Mitreva M."/>
            <person name="Hou S."/>
            <person name="Chen J."/>
            <person name="Wollam A."/>
            <person name="Pepin K.H."/>
            <person name="Johnson M."/>
            <person name="Bhonagiri V."/>
            <person name="Zhang X."/>
            <person name="Suruliraj S."/>
            <person name="Warren W."/>
            <person name="Chinwalla A."/>
            <person name="Mardis E.R."/>
            <person name="Wilson R.K."/>
        </authorList>
    </citation>
    <scope>NUCLEOTIDE SEQUENCE [LARGE SCALE GENOMIC DNA]</scope>
    <source>
        <strain evidence="1 2">DSM 18206</strain>
    </source>
</reference>
<dbReference type="PATRIC" id="fig|1002367.3.peg.478"/>
<proteinExistence type="predicted"/>
<protein>
    <submittedName>
        <fullName evidence="1">Uncharacterized protein</fullName>
    </submittedName>
</protein>
<evidence type="ECO:0000313" key="1">
    <source>
        <dbReference type="EMBL" id="EHJ41594.1"/>
    </source>
</evidence>
<dbReference type="GeneID" id="80457940"/>
<dbReference type="HOGENOM" id="CLU_3220314_0_0_10"/>
<sequence length="44" mass="5316">MLAEQIKAQRILDIQREGLVDWDKVKKSRMTLTKWMDDFVKYTS</sequence>
<accession>G6AVG7</accession>
<dbReference type="RefSeq" id="WP_007897592.1">
    <property type="nucleotide sequence ID" value="NZ_JH379378.1"/>
</dbReference>
<comment type="caution">
    <text evidence="1">The sequence shown here is derived from an EMBL/GenBank/DDBJ whole genome shotgun (WGS) entry which is preliminary data.</text>
</comment>